<feature type="region of interest" description="Disordered" evidence="1">
    <location>
        <begin position="298"/>
        <end position="335"/>
    </location>
</feature>
<dbReference type="AlphaFoldDB" id="A0A150QXJ6"/>
<accession>A0A150QXJ6</accession>
<name>A0A150QXJ6_SORCE</name>
<dbReference type="EMBL" id="JEMA01000265">
    <property type="protein sequence ID" value="KYF72386.1"/>
    <property type="molecule type" value="Genomic_DNA"/>
</dbReference>
<evidence type="ECO:0008006" key="5">
    <source>
        <dbReference type="Google" id="ProtNLM"/>
    </source>
</evidence>
<evidence type="ECO:0000313" key="4">
    <source>
        <dbReference type="Proteomes" id="UP000075260"/>
    </source>
</evidence>
<reference evidence="3 4" key="1">
    <citation type="submission" date="2014-02" db="EMBL/GenBank/DDBJ databases">
        <title>The small core and large imbalanced accessory genome model reveals a collaborative survival strategy of Sorangium cellulosum strains in nature.</title>
        <authorList>
            <person name="Han K."/>
            <person name="Peng R."/>
            <person name="Blom J."/>
            <person name="Li Y.-Z."/>
        </authorList>
    </citation>
    <scope>NUCLEOTIDE SEQUENCE [LARGE SCALE GENOMIC DNA]</scope>
    <source>
        <strain evidence="3 4">So0008-312</strain>
    </source>
</reference>
<gene>
    <name evidence="3" type="ORF">BE15_35390</name>
</gene>
<proteinExistence type="predicted"/>
<keyword evidence="2" id="KW-0732">Signal</keyword>
<sequence length="335" mass="36480">MPRTTPFLLLLLVASAAACAPAAPVGAVKAPADAPRAPAEAAGAPSPQVFAFGWKVPCRVPVEQVTDKRGRKARLRYTLSLLPGVDGNLDVRFEDMRFLEIDGQDVASAGAGSQPGPSLGLMATAPVLVVSREGAYVGVRELGDSAERLLGSPLFLEGPQQVANVAKLLPAPQMKAMLITKAGDHWMTWVGAWAGLEIAPGESREAVDEVAFGERQIPMRVRYDHHGPAAGPSRLVRVSFTSTLDDEAGWRAMRHVVADLQRDAGHELSSDEEKALDQISFRRVIRLEAETDPATLRSSRARYEMETEVGVKGRKERRRDVREDRFDWDRAEGCR</sequence>
<dbReference type="RefSeq" id="WP_061606394.1">
    <property type="nucleotide sequence ID" value="NZ_JEMA01000265.1"/>
</dbReference>
<feature type="chain" id="PRO_5007567503" description="Secreted protein" evidence="2">
    <location>
        <begin position="23"/>
        <end position="335"/>
    </location>
</feature>
<evidence type="ECO:0000256" key="2">
    <source>
        <dbReference type="SAM" id="SignalP"/>
    </source>
</evidence>
<protein>
    <recommendedName>
        <fullName evidence="5">Secreted protein</fullName>
    </recommendedName>
</protein>
<dbReference type="Proteomes" id="UP000075260">
    <property type="component" value="Unassembled WGS sequence"/>
</dbReference>
<comment type="caution">
    <text evidence="3">The sequence shown here is derived from an EMBL/GenBank/DDBJ whole genome shotgun (WGS) entry which is preliminary data.</text>
</comment>
<evidence type="ECO:0000256" key="1">
    <source>
        <dbReference type="SAM" id="MobiDB-lite"/>
    </source>
</evidence>
<feature type="signal peptide" evidence="2">
    <location>
        <begin position="1"/>
        <end position="22"/>
    </location>
</feature>
<evidence type="ECO:0000313" key="3">
    <source>
        <dbReference type="EMBL" id="KYF72386.1"/>
    </source>
</evidence>
<organism evidence="3 4">
    <name type="scientific">Sorangium cellulosum</name>
    <name type="common">Polyangium cellulosum</name>
    <dbReference type="NCBI Taxonomy" id="56"/>
    <lineage>
        <taxon>Bacteria</taxon>
        <taxon>Pseudomonadati</taxon>
        <taxon>Myxococcota</taxon>
        <taxon>Polyangia</taxon>
        <taxon>Polyangiales</taxon>
        <taxon>Polyangiaceae</taxon>
        <taxon>Sorangium</taxon>
    </lineage>
</organism>
<feature type="compositionally biased region" description="Basic and acidic residues" evidence="1">
    <location>
        <begin position="301"/>
        <end position="335"/>
    </location>
</feature>
<dbReference type="PROSITE" id="PS51257">
    <property type="entry name" value="PROKAR_LIPOPROTEIN"/>
    <property type="match status" value="1"/>
</dbReference>